<accession>A0AA39YQF5</accession>
<protein>
    <submittedName>
        <fullName evidence="2">Uncharacterized protein</fullName>
    </submittedName>
</protein>
<reference evidence="2" key="1">
    <citation type="submission" date="2023-06" db="EMBL/GenBank/DDBJ databases">
        <title>Genome-scale phylogeny and comparative genomics of the fungal order Sordariales.</title>
        <authorList>
            <consortium name="Lawrence Berkeley National Laboratory"/>
            <person name="Hensen N."/>
            <person name="Bonometti L."/>
            <person name="Westerberg I."/>
            <person name="Brannstrom I.O."/>
            <person name="Guillou S."/>
            <person name="Cros-Aarteil S."/>
            <person name="Calhoun S."/>
            <person name="Haridas S."/>
            <person name="Kuo A."/>
            <person name="Mondo S."/>
            <person name="Pangilinan J."/>
            <person name="Riley R."/>
            <person name="Labutti K."/>
            <person name="Andreopoulos B."/>
            <person name="Lipzen A."/>
            <person name="Chen C."/>
            <person name="Yanf M."/>
            <person name="Daum C."/>
            <person name="Ng V."/>
            <person name="Clum A."/>
            <person name="Steindorff A."/>
            <person name="Ohm R."/>
            <person name="Martin F."/>
            <person name="Silar P."/>
            <person name="Natvig D."/>
            <person name="Lalanne C."/>
            <person name="Gautier V."/>
            <person name="Ament-Velasquez S.L."/>
            <person name="Kruys A."/>
            <person name="Hutchinson M.I."/>
            <person name="Powell A.J."/>
            <person name="Barry K."/>
            <person name="Miller A.N."/>
            <person name="Grigoriev I.V."/>
            <person name="Debuchy R."/>
            <person name="Gladieux P."/>
            <person name="Thoren M.H."/>
            <person name="Johannesson H."/>
        </authorList>
    </citation>
    <scope>NUCLEOTIDE SEQUENCE</scope>
    <source>
        <strain evidence="2">SMH2532-1</strain>
    </source>
</reference>
<comment type="caution">
    <text evidence="2">The sequence shown here is derived from an EMBL/GenBank/DDBJ whole genome shotgun (WGS) entry which is preliminary data.</text>
</comment>
<organism evidence="2 3">
    <name type="scientific">Cercophora newfieldiana</name>
    <dbReference type="NCBI Taxonomy" id="92897"/>
    <lineage>
        <taxon>Eukaryota</taxon>
        <taxon>Fungi</taxon>
        <taxon>Dikarya</taxon>
        <taxon>Ascomycota</taxon>
        <taxon>Pezizomycotina</taxon>
        <taxon>Sordariomycetes</taxon>
        <taxon>Sordariomycetidae</taxon>
        <taxon>Sordariales</taxon>
        <taxon>Lasiosphaeriaceae</taxon>
        <taxon>Cercophora</taxon>
    </lineage>
</organism>
<name>A0AA39YQF5_9PEZI</name>
<evidence type="ECO:0000313" key="3">
    <source>
        <dbReference type="Proteomes" id="UP001174936"/>
    </source>
</evidence>
<keyword evidence="1" id="KW-0812">Transmembrane</keyword>
<keyword evidence="1" id="KW-0472">Membrane</keyword>
<evidence type="ECO:0000256" key="1">
    <source>
        <dbReference type="SAM" id="Phobius"/>
    </source>
</evidence>
<dbReference type="AlphaFoldDB" id="A0AA39YQF5"/>
<dbReference type="Proteomes" id="UP001174936">
    <property type="component" value="Unassembled WGS sequence"/>
</dbReference>
<keyword evidence="3" id="KW-1185">Reference proteome</keyword>
<sequence length="60" mass="6520">MKRLETVEKSLAHVEAVQSNAVYTTWGVSEAMFNAELLVLAVVVVVTFSSSTVPASWAQH</sequence>
<feature type="transmembrane region" description="Helical" evidence="1">
    <location>
        <begin position="37"/>
        <end position="57"/>
    </location>
</feature>
<gene>
    <name evidence="2" type="ORF">B0T16DRAFT_452293</name>
</gene>
<dbReference type="EMBL" id="JAULSV010000001">
    <property type="protein sequence ID" value="KAK0656762.1"/>
    <property type="molecule type" value="Genomic_DNA"/>
</dbReference>
<keyword evidence="1" id="KW-1133">Transmembrane helix</keyword>
<evidence type="ECO:0000313" key="2">
    <source>
        <dbReference type="EMBL" id="KAK0656762.1"/>
    </source>
</evidence>
<proteinExistence type="predicted"/>